<keyword evidence="5" id="KW-1185">Reference proteome</keyword>
<organism evidence="4 5">
    <name type="scientific">Pistricoccus aurantiacus</name>
    <dbReference type="NCBI Taxonomy" id="1883414"/>
    <lineage>
        <taxon>Bacteria</taxon>
        <taxon>Pseudomonadati</taxon>
        <taxon>Pseudomonadota</taxon>
        <taxon>Gammaproteobacteria</taxon>
        <taxon>Oceanospirillales</taxon>
        <taxon>Halomonadaceae</taxon>
        <taxon>Pistricoccus</taxon>
    </lineage>
</organism>
<dbReference type="RefSeq" id="WP_147183317.1">
    <property type="nucleotide sequence ID" value="NZ_CP042382.1"/>
</dbReference>
<comment type="pathway">
    <text evidence="1">Siderophore biosynthesis.</text>
</comment>
<feature type="domain" description="Aerobactin siderophore biosynthesis IucA/IucC N-terminal" evidence="2">
    <location>
        <begin position="133"/>
        <end position="370"/>
    </location>
</feature>
<dbReference type="InterPro" id="IPR007310">
    <property type="entry name" value="Aerobactin_biosyn_IucA/IucC_N"/>
</dbReference>
<dbReference type="InterPro" id="IPR037455">
    <property type="entry name" value="LucA/IucC-like"/>
</dbReference>
<proteinExistence type="predicted"/>
<evidence type="ECO:0000313" key="4">
    <source>
        <dbReference type="EMBL" id="QEA38249.1"/>
    </source>
</evidence>
<dbReference type="PANTHER" id="PTHR34384:SF6">
    <property type="entry name" value="STAPHYLOFERRIN B SYNTHASE"/>
    <property type="match status" value="1"/>
</dbReference>
<sequence length="583" mass="65981">MKDADWLELADKRLLAKALGESCFEGSLEAKALQDDCFQIELPENVRYRFRARRSVWDWLIVEPDSIDRNGEPAHSPQRFLLDAQSVLGIDDILLGNLLAELNNTLYSDARTLARRRGYAMSELVALDGITLQSLLDGHPKLLASKGRLGWGTSDLARYSPESGASFELRWLAVRERNCASAISERENWRALWQACLTTEDLAYIHSCLMEQGWNLDETRLLPVHPWQWRQYIVLQYAEPLARGELLDLGELAGDYRAQLSLRTLSGPGDYDIKLALTLLNTSCFRGIPGRYIVIGPALGDWLSELTRRDDTLAPLIVQRELAGIHCPAPWQRELPETPYRYAEMLGAIWRESLEAWLMDSQLSRPLAAFMLDAHEEGSLIAAHIRRSGLDVETWLRRLFEVTAVPLYHLMCAYGVGVIAHGQNLSVVLDDHVPTNGAIKDFHGDLRLWEAPLAQRAGLPQAVAESLTHLPAHYLIHDLITGYLVTTLRFISPLVERDLNYPERDFYGLLRQTLRAYQRRHPPLEESFARFDLFEPELLRVCINRARYRVGYDDSAERPLPELGPPLPNPLALSIPLSEGAGS</sequence>
<evidence type="ECO:0000256" key="1">
    <source>
        <dbReference type="ARBA" id="ARBA00004924"/>
    </source>
</evidence>
<dbReference type="Gene3D" id="1.10.510.40">
    <property type="match status" value="1"/>
</dbReference>
<evidence type="ECO:0000259" key="3">
    <source>
        <dbReference type="Pfam" id="PF06276"/>
    </source>
</evidence>
<dbReference type="Gene3D" id="3.30.310.280">
    <property type="match status" value="1"/>
</dbReference>
<dbReference type="OrthoDB" id="495728at2"/>
<dbReference type="KEGG" id="paur:FGL86_03610"/>
<dbReference type="Gene3D" id="6.10.250.3370">
    <property type="match status" value="1"/>
</dbReference>
<dbReference type="InterPro" id="IPR022770">
    <property type="entry name" value="IucA/IucC-like_C"/>
</dbReference>
<accession>A0A5B8SMD9</accession>
<dbReference type="Pfam" id="PF04183">
    <property type="entry name" value="IucA_IucC"/>
    <property type="match status" value="1"/>
</dbReference>
<dbReference type="PANTHER" id="PTHR34384">
    <property type="entry name" value="L-2,3-DIAMINOPROPANOATE--CITRATE LIGASE"/>
    <property type="match status" value="1"/>
</dbReference>
<dbReference type="GO" id="GO:0016881">
    <property type="term" value="F:acid-amino acid ligase activity"/>
    <property type="evidence" value="ECO:0007669"/>
    <property type="project" value="UniProtKB-ARBA"/>
</dbReference>
<gene>
    <name evidence="4" type="ORF">FGL86_03610</name>
</gene>
<dbReference type="EMBL" id="CP042382">
    <property type="protein sequence ID" value="QEA38249.1"/>
    <property type="molecule type" value="Genomic_DNA"/>
</dbReference>
<reference evidence="4 5" key="1">
    <citation type="submission" date="2019-06" db="EMBL/GenBank/DDBJ databases">
        <title>Genome analyses of bacteria isolated from kimchi.</title>
        <authorList>
            <person name="Lee S."/>
            <person name="Ahn S."/>
            <person name="Roh S."/>
        </authorList>
    </citation>
    <scope>NUCLEOTIDE SEQUENCE [LARGE SCALE GENOMIC DNA]</scope>
    <source>
        <strain evidence="4 5">CBA4606</strain>
    </source>
</reference>
<protein>
    <recommendedName>
        <fullName evidence="6">IucA/IucC family siderophore biosynthesis protein</fullName>
    </recommendedName>
</protein>
<evidence type="ECO:0000313" key="5">
    <source>
        <dbReference type="Proteomes" id="UP000321272"/>
    </source>
</evidence>
<evidence type="ECO:0000259" key="2">
    <source>
        <dbReference type="Pfam" id="PF04183"/>
    </source>
</evidence>
<dbReference type="Pfam" id="PF06276">
    <property type="entry name" value="FhuF"/>
    <property type="match status" value="1"/>
</dbReference>
<dbReference type="Proteomes" id="UP000321272">
    <property type="component" value="Chromosome"/>
</dbReference>
<dbReference type="GO" id="GO:0019290">
    <property type="term" value="P:siderophore biosynthetic process"/>
    <property type="evidence" value="ECO:0007669"/>
    <property type="project" value="InterPro"/>
</dbReference>
<dbReference type="AlphaFoldDB" id="A0A5B8SMD9"/>
<evidence type="ECO:0008006" key="6">
    <source>
        <dbReference type="Google" id="ProtNLM"/>
    </source>
</evidence>
<name>A0A5B8SMD9_9GAMM</name>
<feature type="domain" description="Aerobactin siderophore biosynthesis IucA/IucC-like C-terminal" evidence="3">
    <location>
        <begin position="394"/>
        <end position="549"/>
    </location>
</feature>